<dbReference type="PANTHER" id="PTHR36040">
    <property type="entry name" value="OS04G0188500 PROTEIN"/>
    <property type="match status" value="1"/>
</dbReference>
<organism evidence="3 4">
    <name type="scientific">Asparagus officinalis</name>
    <name type="common">Garden asparagus</name>
    <dbReference type="NCBI Taxonomy" id="4686"/>
    <lineage>
        <taxon>Eukaryota</taxon>
        <taxon>Viridiplantae</taxon>
        <taxon>Streptophyta</taxon>
        <taxon>Embryophyta</taxon>
        <taxon>Tracheophyta</taxon>
        <taxon>Spermatophyta</taxon>
        <taxon>Magnoliopsida</taxon>
        <taxon>Liliopsida</taxon>
        <taxon>Asparagales</taxon>
        <taxon>Asparagaceae</taxon>
        <taxon>Asparagoideae</taxon>
        <taxon>Asparagus</taxon>
    </lineage>
</organism>
<proteinExistence type="predicted"/>
<dbReference type="EMBL" id="CM007384">
    <property type="protein sequence ID" value="ONK72304.1"/>
    <property type="molecule type" value="Genomic_DNA"/>
</dbReference>
<dbReference type="PANTHER" id="PTHR36040:SF5">
    <property type="entry name" value="TRANSMEMBRANE PROTEIN"/>
    <property type="match status" value="1"/>
</dbReference>
<evidence type="ECO:0000313" key="3">
    <source>
        <dbReference type="EMBL" id="ONK72304.1"/>
    </source>
</evidence>
<feature type="region of interest" description="Disordered" evidence="1">
    <location>
        <begin position="98"/>
        <end position="146"/>
    </location>
</feature>
<dbReference type="Proteomes" id="UP000243459">
    <property type="component" value="Chromosome 4"/>
</dbReference>
<name>A0A5P1F2B5_ASPOF</name>
<dbReference type="Gramene" id="ONK72304">
    <property type="protein sequence ID" value="ONK72304"/>
    <property type="gene ID" value="A4U43_C04F17940"/>
</dbReference>
<sequence length="146" mass="16334">MICLCPFPFWHTRCLLVGLRELFLREKPSDLVLRKLKPARESRMKLLALLLLLVLTLVTYGSAVCTLAIEVHTDAQNYQHEVEKKLLEETGKVKAALEYSGSTVDNHHNIPRNQYDSRTGGNTEDPPEGDYNNQGNGTGDANNLLG</sequence>
<evidence type="ECO:0000256" key="2">
    <source>
        <dbReference type="SAM" id="Phobius"/>
    </source>
</evidence>
<feature type="compositionally biased region" description="Polar residues" evidence="1">
    <location>
        <begin position="131"/>
        <end position="146"/>
    </location>
</feature>
<keyword evidence="4" id="KW-1185">Reference proteome</keyword>
<keyword evidence="2" id="KW-0472">Membrane</keyword>
<dbReference type="AlphaFoldDB" id="A0A5P1F2B5"/>
<evidence type="ECO:0000256" key="1">
    <source>
        <dbReference type="SAM" id="MobiDB-lite"/>
    </source>
</evidence>
<reference evidence="4" key="1">
    <citation type="journal article" date="2017" name="Nat. Commun.">
        <title>The asparagus genome sheds light on the origin and evolution of a young Y chromosome.</title>
        <authorList>
            <person name="Harkess A."/>
            <person name="Zhou J."/>
            <person name="Xu C."/>
            <person name="Bowers J.E."/>
            <person name="Van der Hulst R."/>
            <person name="Ayyampalayam S."/>
            <person name="Mercati F."/>
            <person name="Riccardi P."/>
            <person name="McKain M.R."/>
            <person name="Kakrana A."/>
            <person name="Tang H."/>
            <person name="Ray J."/>
            <person name="Groenendijk J."/>
            <person name="Arikit S."/>
            <person name="Mathioni S.M."/>
            <person name="Nakano M."/>
            <person name="Shan H."/>
            <person name="Telgmann-Rauber A."/>
            <person name="Kanno A."/>
            <person name="Yue Z."/>
            <person name="Chen H."/>
            <person name="Li W."/>
            <person name="Chen Y."/>
            <person name="Xu X."/>
            <person name="Zhang Y."/>
            <person name="Luo S."/>
            <person name="Chen H."/>
            <person name="Gao J."/>
            <person name="Mao Z."/>
            <person name="Pires J.C."/>
            <person name="Luo M."/>
            <person name="Kudrna D."/>
            <person name="Wing R.A."/>
            <person name="Meyers B.C."/>
            <person name="Yi K."/>
            <person name="Kong H."/>
            <person name="Lavrijsen P."/>
            <person name="Sunseri F."/>
            <person name="Falavigna A."/>
            <person name="Ye Y."/>
            <person name="Leebens-Mack J.H."/>
            <person name="Chen G."/>
        </authorList>
    </citation>
    <scope>NUCLEOTIDE SEQUENCE [LARGE SCALE GENOMIC DNA]</scope>
    <source>
        <strain evidence="4">cv. DH0086</strain>
    </source>
</reference>
<protein>
    <submittedName>
        <fullName evidence="3">Uncharacterized protein</fullName>
    </submittedName>
</protein>
<gene>
    <name evidence="3" type="ORF">A4U43_C04F17940</name>
</gene>
<feature type="compositionally biased region" description="Polar residues" evidence="1">
    <location>
        <begin position="111"/>
        <end position="122"/>
    </location>
</feature>
<keyword evidence="2" id="KW-0812">Transmembrane</keyword>
<accession>A0A5P1F2B5</accession>
<dbReference type="OrthoDB" id="683374at2759"/>
<feature type="transmembrane region" description="Helical" evidence="2">
    <location>
        <begin position="46"/>
        <end position="69"/>
    </location>
</feature>
<keyword evidence="2" id="KW-1133">Transmembrane helix</keyword>
<evidence type="ECO:0000313" key="4">
    <source>
        <dbReference type="Proteomes" id="UP000243459"/>
    </source>
</evidence>